<evidence type="ECO:0000256" key="6">
    <source>
        <dbReference type="SAM" id="Phobius"/>
    </source>
</evidence>
<feature type="transmembrane region" description="Helical" evidence="6">
    <location>
        <begin position="286"/>
        <end position="303"/>
    </location>
</feature>
<dbReference type="InterPro" id="IPR008521">
    <property type="entry name" value="Mg_trans_NIPA"/>
</dbReference>
<dbReference type="InterPro" id="IPR037185">
    <property type="entry name" value="EmrE-like"/>
</dbReference>
<gene>
    <name evidence="7" type="ORF">PC9H_005191</name>
</gene>
<feature type="region of interest" description="Disordered" evidence="5">
    <location>
        <begin position="102"/>
        <end position="157"/>
    </location>
</feature>
<feature type="transmembrane region" description="Helical" evidence="6">
    <location>
        <begin position="229"/>
        <end position="251"/>
    </location>
</feature>
<dbReference type="VEuPathDB" id="FungiDB:PC9H_005191"/>
<feature type="compositionally biased region" description="Basic and acidic residues" evidence="5">
    <location>
        <begin position="102"/>
        <end position="120"/>
    </location>
</feature>
<evidence type="ECO:0000256" key="3">
    <source>
        <dbReference type="ARBA" id="ARBA00022989"/>
    </source>
</evidence>
<feature type="transmembrane region" description="Helical" evidence="6">
    <location>
        <begin position="419"/>
        <end position="438"/>
    </location>
</feature>
<keyword evidence="3 6" id="KW-1133">Transmembrane helix</keyword>
<dbReference type="Pfam" id="PF05653">
    <property type="entry name" value="Mg_trans_NIPA"/>
    <property type="match status" value="1"/>
</dbReference>
<dbReference type="EMBL" id="JACETU010000003">
    <property type="protein sequence ID" value="KAF7433241.1"/>
    <property type="molecule type" value="Genomic_DNA"/>
</dbReference>
<comment type="subcellular location">
    <subcellularLocation>
        <location evidence="1">Membrane</location>
        <topology evidence="1">Multi-pass membrane protein</topology>
    </subcellularLocation>
</comment>
<accession>A0A8H6ZYK1</accession>
<feature type="transmembrane region" description="Helical" evidence="6">
    <location>
        <begin position="387"/>
        <end position="407"/>
    </location>
</feature>
<evidence type="ECO:0000313" key="8">
    <source>
        <dbReference type="Proteomes" id="UP000623687"/>
    </source>
</evidence>
<keyword evidence="4 6" id="KW-0472">Membrane</keyword>
<dbReference type="PANTHER" id="PTHR12570:SF65">
    <property type="entry name" value="MAGNESIUM TRANSPORTER NIPA9-RELATED"/>
    <property type="match status" value="1"/>
</dbReference>
<dbReference type="PANTHER" id="PTHR12570">
    <property type="match status" value="1"/>
</dbReference>
<keyword evidence="8" id="KW-1185">Reference proteome</keyword>
<organism evidence="7 8">
    <name type="scientific">Pleurotus ostreatus</name>
    <name type="common">Oyster mushroom</name>
    <name type="synonym">White-rot fungus</name>
    <dbReference type="NCBI Taxonomy" id="5322"/>
    <lineage>
        <taxon>Eukaryota</taxon>
        <taxon>Fungi</taxon>
        <taxon>Dikarya</taxon>
        <taxon>Basidiomycota</taxon>
        <taxon>Agaricomycotina</taxon>
        <taxon>Agaricomycetes</taxon>
        <taxon>Agaricomycetidae</taxon>
        <taxon>Agaricales</taxon>
        <taxon>Pleurotineae</taxon>
        <taxon>Pleurotaceae</taxon>
        <taxon>Pleurotus</taxon>
    </lineage>
</organism>
<feature type="compositionally biased region" description="Acidic residues" evidence="5">
    <location>
        <begin position="475"/>
        <end position="485"/>
    </location>
</feature>
<feature type="region of interest" description="Disordered" evidence="5">
    <location>
        <begin position="199"/>
        <end position="220"/>
    </location>
</feature>
<reference evidence="7" key="1">
    <citation type="submission" date="2019-07" db="EMBL/GenBank/DDBJ databases">
        <authorList>
            <person name="Palmer J.M."/>
        </authorList>
    </citation>
    <scope>NUCLEOTIDE SEQUENCE</scope>
    <source>
        <strain evidence="7">PC9</strain>
    </source>
</reference>
<evidence type="ECO:0000313" key="7">
    <source>
        <dbReference type="EMBL" id="KAF7433241.1"/>
    </source>
</evidence>
<dbReference type="GO" id="GO:0016020">
    <property type="term" value="C:membrane"/>
    <property type="evidence" value="ECO:0007669"/>
    <property type="project" value="UniProtKB-SubCell"/>
</dbReference>
<dbReference type="SUPFAM" id="SSF103481">
    <property type="entry name" value="Multidrug resistance efflux transporter EmrE"/>
    <property type="match status" value="1"/>
</dbReference>
<dbReference type="RefSeq" id="XP_036633268.1">
    <property type="nucleotide sequence ID" value="XM_036774766.1"/>
</dbReference>
<dbReference type="GeneID" id="59375009"/>
<dbReference type="Proteomes" id="UP000623687">
    <property type="component" value="Unassembled WGS sequence"/>
</dbReference>
<keyword evidence="2 6" id="KW-0812">Transmembrane</keyword>
<feature type="transmembrane region" description="Helical" evidence="6">
    <location>
        <begin position="450"/>
        <end position="470"/>
    </location>
</feature>
<evidence type="ECO:0000256" key="2">
    <source>
        <dbReference type="ARBA" id="ARBA00022692"/>
    </source>
</evidence>
<evidence type="ECO:0000256" key="5">
    <source>
        <dbReference type="SAM" id="MobiDB-lite"/>
    </source>
</evidence>
<evidence type="ECO:0000256" key="1">
    <source>
        <dbReference type="ARBA" id="ARBA00004141"/>
    </source>
</evidence>
<dbReference type="AlphaFoldDB" id="A0A8H6ZYK1"/>
<protein>
    <recommendedName>
        <fullName evidence="9">DUF803-domain-containing protein</fullName>
    </recommendedName>
</protein>
<feature type="transmembrane region" description="Helical" evidence="6">
    <location>
        <begin position="350"/>
        <end position="367"/>
    </location>
</feature>
<dbReference type="OrthoDB" id="165382at2759"/>
<feature type="region of interest" description="Disordered" evidence="5">
    <location>
        <begin position="474"/>
        <end position="507"/>
    </location>
</feature>
<feature type="transmembrane region" description="Helical" evidence="6">
    <location>
        <begin position="69"/>
        <end position="91"/>
    </location>
</feature>
<dbReference type="GO" id="GO:0015095">
    <property type="term" value="F:magnesium ion transmembrane transporter activity"/>
    <property type="evidence" value="ECO:0007669"/>
    <property type="project" value="InterPro"/>
</dbReference>
<feature type="region of interest" description="Disordered" evidence="5">
    <location>
        <begin position="548"/>
        <end position="572"/>
    </location>
</feature>
<evidence type="ECO:0008006" key="9">
    <source>
        <dbReference type="Google" id="ProtNLM"/>
    </source>
</evidence>
<proteinExistence type="predicted"/>
<evidence type="ECO:0000256" key="4">
    <source>
        <dbReference type="ARBA" id="ARBA00023136"/>
    </source>
</evidence>
<comment type="caution">
    <text evidence="7">The sequence shown here is derived from an EMBL/GenBank/DDBJ whole genome shotgun (WGS) entry which is preliminary data.</text>
</comment>
<feature type="transmembrane region" description="Helical" evidence="6">
    <location>
        <begin position="257"/>
        <end position="277"/>
    </location>
</feature>
<feature type="transmembrane region" description="Helical" evidence="6">
    <location>
        <begin position="315"/>
        <end position="338"/>
    </location>
</feature>
<sequence>MLTAARLTTVNTRSFLLPVHYPYQRANEGMTALSHTYARHNATQLLAQGLRRTMQFAKYLYDMDDLPKVSTATFIGITVAIAGNVLISLALNLQKLAHRRLEDDKAGRSEELSVRRHTDNNSESAVDGSKPGDRQPLTNNVPRSYGARESTASIDPLPEHKRTSWGWLIPLKPRGKRDIAEEEAATLTRPLRVDVMTEETDRDAENGHGSHGPRTPSEGNESDYLKSKLWRVSCLVLMCLHNTMIKVAWVLSHESSVVAPLGTFALIANCIFAPVMLGERFRKRDLLGMFIAIIGAVTVVLSSNSSNVRLDPDALMHAIFQTPFVVYTIIYIIAGISLASLSHGPLGKQWVFIDVGLCAVFGGFTVLSTKAISTLLTLEWLDIFKQWITYPVIVVLIGTGIGQVRYLNRALMQFDSKTVIPIQFVFFTLSAIIGSAILYGDFKTARFHQIVTFIYGCAATFLGVFIIAWAPENNSPEDEEEEPDVADTTPLASPRGDTSRLQGSVSRRRRAAVVQPEEFALPPVLKTKRSSIAIGLSSAQQLLLVHSPTHGSPDRPRVWDAESDPLRTPTGSITRRRAISWFGEDGRGGGVTQLYPLDTSADMPPS</sequence>
<name>A0A8H6ZYK1_PLEOS</name>